<dbReference type="RefSeq" id="WP_106608039.1">
    <property type="nucleotide sequence ID" value="NZ_PYGJ01000004.1"/>
</dbReference>
<comment type="caution">
    <text evidence="2">The sequence shown here is derived from an EMBL/GenBank/DDBJ whole genome shotgun (WGS) entry which is preliminary data.</text>
</comment>
<dbReference type="Proteomes" id="UP000240418">
    <property type="component" value="Unassembled WGS sequence"/>
</dbReference>
<dbReference type="AlphaFoldDB" id="A0A2P8FE65"/>
<evidence type="ECO:0000256" key="1">
    <source>
        <dbReference type="SAM" id="SignalP"/>
    </source>
</evidence>
<name>A0A2P8FE65_9RHOB</name>
<evidence type="ECO:0000313" key="2">
    <source>
        <dbReference type="EMBL" id="PSL20016.1"/>
    </source>
</evidence>
<feature type="signal peptide" evidence="1">
    <location>
        <begin position="1"/>
        <end position="19"/>
    </location>
</feature>
<accession>A0A2P8FE65</accession>
<protein>
    <submittedName>
        <fullName evidence="2">Uncharacterized protein</fullName>
    </submittedName>
</protein>
<dbReference type="EMBL" id="PYGJ01000004">
    <property type="protein sequence ID" value="PSL20016.1"/>
    <property type="molecule type" value="Genomic_DNA"/>
</dbReference>
<feature type="chain" id="PRO_5015165948" evidence="1">
    <location>
        <begin position="20"/>
        <end position="137"/>
    </location>
</feature>
<dbReference type="OrthoDB" id="7689766at2"/>
<gene>
    <name evidence="2" type="ORF">CLV88_10475</name>
</gene>
<sequence length="137" mass="14756">MNRVAILATPFVLVSVGSAASGDFHTRTGVRVYPVNEQIFEVAALPGETQIEDFWCGAGDYAKRVLGAEDRDKVYVVSEAGPGVVADSRSTVQFSLSPPEQTEGALGNRTYWGPNIGASNSVVEAIHECRTKQKRDL</sequence>
<reference evidence="2 3" key="1">
    <citation type="submission" date="2018-03" db="EMBL/GenBank/DDBJ databases">
        <title>Genomic Encyclopedia of Archaeal and Bacterial Type Strains, Phase II (KMG-II): from individual species to whole genera.</title>
        <authorList>
            <person name="Goeker M."/>
        </authorList>
    </citation>
    <scope>NUCLEOTIDE SEQUENCE [LARGE SCALE GENOMIC DNA]</scope>
    <source>
        <strain evidence="2 3">DSM 100673</strain>
    </source>
</reference>
<keyword evidence="1" id="KW-0732">Signal</keyword>
<keyword evidence="3" id="KW-1185">Reference proteome</keyword>
<organism evidence="2 3">
    <name type="scientific">Shimia abyssi</name>
    <dbReference type="NCBI Taxonomy" id="1662395"/>
    <lineage>
        <taxon>Bacteria</taxon>
        <taxon>Pseudomonadati</taxon>
        <taxon>Pseudomonadota</taxon>
        <taxon>Alphaproteobacteria</taxon>
        <taxon>Rhodobacterales</taxon>
        <taxon>Roseobacteraceae</taxon>
    </lineage>
</organism>
<evidence type="ECO:0000313" key="3">
    <source>
        <dbReference type="Proteomes" id="UP000240418"/>
    </source>
</evidence>
<proteinExistence type="predicted"/>